<dbReference type="EMBL" id="KN818231">
    <property type="protein sequence ID" value="KIL67692.1"/>
    <property type="molecule type" value="Genomic_DNA"/>
</dbReference>
<dbReference type="PRINTS" id="PR00625">
    <property type="entry name" value="JDOMAIN"/>
</dbReference>
<feature type="compositionally biased region" description="Basic and acidic residues" evidence="2">
    <location>
        <begin position="427"/>
        <end position="459"/>
    </location>
</feature>
<dbReference type="SUPFAM" id="SSF46565">
    <property type="entry name" value="Chaperone J-domain"/>
    <property type="match status" value="1"/>
</dbReference>
<dbReference type="STRING" id="946122.A0A0C2X0R4"/>
<dbReference type="PROSITE" id="PS50076">
    <property type="entry name" value="DNAJ_2"/>
    <property type="match status" value="1"/>
</dbReference>
<dbReference type="GO" id="GO:0006413">
    <property type="term" value="P:translational initiation"/>
    <property type="evidence" value="ECO:0007669"/>
    <property type="project" value="TreeGrafter"/>
</dbReference>
<dbReference type="PANTHER" id="PTHR24078:SF553">
    <property type="entry name" value="DNAJ HOMOLOG SUBFAMILY B MEMBER 5"/>
    <property type="match status" value="1"/>
</dbReference>
<dbReference type="InterPro" id="IPR008971">
    <property type="entry name" value="HSP40/DnaJ_pept-bd"/>
</dbReference>
<reference evidence="4 5" key="1">
    <citation type="submission" date="2014-04" db="EMBL/GenBank/DDBJ databases">
        <title>Evolutionary Origins and Diversification of the Mycorrhizal Mutualists.</title>
        <authorList>
            <consortium name="DOE Joint Genome Institute"/>
            <consortium name="Mycorrhizal Genomics Consortium"/>
            <person name="Kohler A."/>
            <person name="Kuo A."/>
            <person name="Nagy L.G."/>
            <person name="Floudas D."/>
            <person name="Copeland A."/>
            <person name="Barry K.W."/>
            <person name="Cichocki N."/>
            <person name="Veneault-Fourrey C."/>
            <person name="LaButti K."/>
            <person name="Lindquist E.A."/>
            <person name="Lipzen A."/>
            <person name="Lundell T."/>
            <person name="Morin E."/>
            <person name="Murat C."/>
            <person name="Riley R."/>
            <person name="Ohm R."/>
            <person name="Sun H."/>
            <person name="Tunlid A."/>
            <person name="Henrissat B."/>
            <person name="Grigoriev I.V."/>
            <person name="Hibbett D.S."/>
            <person name="Martin F."/>
        </authorList>
    </citation>
    <scope>NUCLEOTIDE SEQUENCE [LARGE SCALE GENOMIC DNA]</scope>
    <source>
        <strain evidence="4 5">Koide BX008</strain>
    </source>
</reference>
<dbReference type="SMART" id="SM00271">
    <property type="entry name" value="DnaJ"/>
    <property type="match status" value="1"/>
</dbReference>
<feature type="compositionally biased region" description="Basic residues" evidence="2">
    <location>
        <begin position="296"/>
        <end position="309"/>
    </location>
</feature>
<feature type="region of interest" description="Disordered" evidence="2">
    <location>
        <begin position="60"/>
        <end position="314"/>
    </location>
</feature>
<evidence type="ECO:0000313" key="4">
    <source>
        <dbReference type="EMBL" id="KIL67692.1"/>
    </source>
</evidence>
<feature type="compositionally biased region" description="Basic and acidic residues" evidence="2">
    <location>
        <begin position="262"/>
        <end position="279"/>
    </location>
</feature>
<dbReference type="GO" id="GO:0006457">
    <property type="term" value="P:protein folding"/>
    <property type="evidence" value="ECO:0007669"/>
    <property type="project" value="InterPro"/>
</dbReference>
<dbReference type="Gene3D" id="1.10.287.110">
    <property type="entry name" value="DnaJ domain"/>
    <property type="match status" value="1"/>
</dbReference>
<feature type="region of interest" description="Disordered" evidence="2">
    <location>
        <begin position="416"/>
        <end position="465"/>
    </location>
</feature>
<protein>
    <recommendedName>
        <fullName evidence="3">J domain-containing protein</fullName>
    </recommendedName>
</protein>
<sequence>MSSYTVLGITPNATNDEVRLAYKHKALECHPDRNVKDKDAATRHFIEVNTAYHAILRERERKAARSKSSTSFTSDQKRSSTASESADKKTTPKAGPSGSAKSSSSDSSTPASTPKAGPSGSSKSSSSTSTHSPPASTPKADPSGSSKSSSASSTHSTPASTPSSSPFSTPASSPYSTPASSPASSTTSLPDDEKFSSFRSRRSATCEDVEDEDDVASTAGSSTTTHTTTVPPDPGTPTEGSSSSSSKTRRAKLRKPQPKPKPTKEKDPYHSSDDCECSCHHSTSSKKPCDTASTSHNKRSHHSKHHGKRKETELKEYHDTLPSLKDYPTADLAAEWTYPLPLSLEDIFHGKRLCYRITRRYLSGKSKGVVLDVDVPAGCRSGTKIVFRDAGHERRDGTKQDMVFLVQHAKHERFVRGSRWDGGGGGDDDKGESRERNRSRDSDSQDCREKGKESESSERKPHRRRNYSEEDLIMEVRLPWVDRLKDEKAKIVVSGIDGEELAFEVDCRNSKPDNKGKEGGKMTGLYVIEGAGMPVRANTKGGEGDPKSQDVDDVSGMSTRGKLIVRWEILTPTSSSSSKWESFKQIFTFGK</sequence>
<dbReference type="HOGENOM" id="CLU_031313_0_0_1"/>
<keyword evidence="1" id="KW-0143">Chaperone</keyword>
<dbReference type="InterPro" id="IPR002939">
    <property type="entry name" value="DnaJ_C"/>
</dbReference>
<dbReference type="Proteomes" id="UP000054549">
    <property type="component" value="Unassembled WGS sequence"/>
</dbReference>
<evidence type="ECO:0000256" key="1">
    <source>
        <dbReference type="ARBA" id="ARBA00023186"/>
    </source>
</evidence>
<name>A0A0C2X0R4_AMAMK</name>
<proteinExistence type="predicted"/>
<evidence type="ECO:0000259" key="3">
    <source>
        <dbReference type="PROSITE" id="PS50076"/>
    </source>
</evidence>
<feature type="domain" description="J" evidence="3">
    <location>
        <begin position="2"/>
        <end position="69"/>
    </location>
</feature>
<feature type="compositionally biased region" description="Polar residues" evidence="2">
    <location>
        <begin position="66"/>
        <end position="84"/>
    </location>
</feature>
<gene>
    <name evidence="4" type="ORF">M378DRAFT_197091</name>
</gene>
<feature type="compositionally biased region" description="Basic residues" evidence="2">
    <location>
        <begin position="247"/>
        <end position="258"/>
    </location>
</feature>
<feature type="compositionally biased region" description="Low complexity" evidence="2">
    <location>
        <begin position="92"/>
        <end position="188"/>
    </location>
</feature>
<evidence type="ECO:0000256" key="2">
    <source>
        <dbReference type="SAM" id="MobiDB-lite"/>
    </source>
</evidence>
<dbReference type="InParanoid" id="A0A0C2X0R4"/>
<organism evidence="4 5">
    <name type="scientific">Amanita muscaria (strain Koide BX008)</name>
    <dbReference type="NCBI Taxonomy" id="946122"/>
    <lineage>
        <taxon>Eukaryota</taxon>
        <taxon>Fungi</taxon>
        <taxon>Dikarya</taxon>
        <taxon>Basidiomycota</taxon>
        <taxon>Agaricomycotina</taxon>
        <taxon>Agaricomycetes</taxon>
        <taxon>Agaricomycetidae</taxon>
        <taxon>Agaricales</taxon>
        <taxon>Pluteineae</taxon>
        <taxon>Amanitaceae</taxon>
        <taxon>Amanita</taxon>
    </lineage>
</organism>
<dbReference type="InterPro" id="IPR036869">
    <property type="entry name" value="J_dom_sf"/>
</dbReference>
<dbReference type="AlphaFoldDB" id="A0A0C2X0R4"/>
<dbReference type="GO" id="GO:0005829">
    <property type="term" value="C:cytosol"/>
    <property type="evidence" value="ECO:0007669"/>
    <property type="project" value="TreeGrafter"/>
</dbReference>
<dbReference type="GO" id="GO:0051082">
    <property type="term" value="F:unfolded protein binding"/>
    <property type="evidence" value="ECO:0007669"/>
    <property type="project" value="InterPro"/>
</dbReference>
<dbReference type="GO" id="GO:0051087">
    <property type="term" value="F:protein-folding chaperone binding"/>
    <property type="evidence" value="ECO:0007669"/>
    <property type="project" value="TreeGrafter"/>
</dbReference>
<keyword evidence="5" id="KW-1185">Reference proteome</keyword>
<dbReference type="OrthoDB" id="10250354at2759"/>
<dbReference type="PANTHER" id="PTHR24078">
    <property type="entry name" value="DNAJ HOMOLOG SUBFAMILY C MEMBER"/>
    <property type="match status" value="1"/>
</dbReference>
<accession>A0A0C2X0R4</accession>
<feature type="compositionally biased region" description="Low complexity" evidence="2">
    <location>
        <begin position="216"/>
        <end position="246"/>
    </location>
</feature>
<dbReference type="Gene3D" id="2.60.260.20">
    <property type="entry name" value="Urease metallochaperone UreE, N-terminal domain"/>
    <property type="match status" value="2"/>
</dbReference>
<evidence type="ECO:0000313" key="5">
    <source>
        <dbReference type="Proteomes" id="UP000054549"/>
    </source>
</evidence>
<dbReference type="InterPro" id="IPR051339">
    <property type="entry name" value="DnaJ_subfamily_B"/>
</dbReference>
<dbReference type="CDD" id="cd06257">
    <property type="entry name" value="DnaJ"/>
    <property type="match status" value="1"/>
</dbReference>
<dbReference type="Pfam" id="PF01556">
    <property type="entry name" value="DnaJ_C"/>
    <property type="match status" value="1"/>
</dbReference>
<dbReference type="InterPro" id="IPR001623">
    <property type="entry name" value="DnaJ_domain"/>
</dbReference>
<dbReference type="Pfam" id="PF00226">
    <property type="entry name" value="DnaJ"/>
    <property type="match status" value="1"/>
</dbReference>
<dbReference type="SUPFAM" id="SSF49493">
    <property type="entry name" value="HSP40/DnaJ peptide-binding domain"/>
    <property type="match status" value="1"/>
</dbReference>